<evidence type="ECO:0000259" key="2">
    <source>
        <dbReference type="PROSITE" id="PS50011"/>
    </source>
</evidence>
<dbReference type="CDD" id="cd00180">
    <property type="entry name" value="PKc"/>
    <property type="match status" value="1"/>
</dbReference>
<gene>
    <name evidence="3" type="ORF">CEP51_005513</name>
</gene>
<dbReference type="SMART" id="SM00220">
    <property type="entry name" value="S_TKc"/>
    <property type="match status" value="1"/>
</dbReference>
<dbReference type="GO" id="GO:0005524">
    <property type="term" value="F:ATP binding"/>
    <property type="evidence" value="ECO:0007669"/>
    <property type="project" value="InterPro"/>
</dbReference>
<protein>
    <recommendedName>
        <fullName evidence="2">Protein kinase domain-containing protein</fullName>
    </recommendedName>
</protein>
<feature type="compositionally biased region" description="Acidic residues" evidence="1">
    <location>
        <begin position="200"/>
        <end position="212"/>
    </location>
</feature>
<feature type="region of interest" description="Disordered" evidence="1">
    <location>
        <begin position="200"/>
        <end position="226"/>
    </location>
</feature>
<feature type="domain" description="Protein kinase" evidence="2">
    <location>
        <begin position="400"/>
        <end position="610"/>
    </location>
</feature>
<dbReference type="InterPro" id="IPR011009">
    <property type="entry name" value="Kinase-like_dom_sf"/>
</dbReference>
<evidence type="ECO:0000313" key="4">
    <source>
        <dbReference type="Proteomes" id="UP000287972"/>
    </source>
</evidence>
<dbReference type="PANTHER" id="PTHR24359:SF1">
    <property type="entry name" value="INHIBITOR OF NUCLEAR FACTOR KAPPA-B KINASE EPSILON SUBUNIT HOMOLOG 1-RELATED"/>
    <property type="match status" value="1"/>
</dbReference>
<dbReference type="InterPro" id="IPR008271">
    <property type="entry name" value="Ser/Thr_kinase_AS"/>
</dbReference>
<dbReference type="AlphaFoldDB" id="A0A428RWM8"/>
<dbReference type="PROSITE" id="PS50011">
    <property type="entry name" value="PROTEIN_KINASE_DOM"/>
    <property type="match status" value="1"/>
</dbReference>
<dbReference type="EMBL" id="NKCL01000111">
    <property type="protein sequence ID" value="RSL81917.1"/>
    <property type="molecule type" value="Genomic_DNA"/>
</dbReference>
<organism evidence="3 4">
    <name type="scientific">Fusarium floridanum</name>
    <dbReference type="NCBI Taxonomy" id="1325733"/>
    <lineage>
        <taxon>Eukaryota</taxon>
        <taxon>Fungi</taxon>
        <taxon>Dikarya</taxon>
        <taxon>Ascomycota</taxon>
        <taxon>Pezizomycotina</taxon>
        <taxon>Sordariomycetes</taxon>
        <taxon>Hypocreomycetidae</taxon>
        <taxon>Hypocreales</taxon>
        <taxon>Nectriaceae</taxon>
        <taxon>Fusarium</taxon>
        <taxon>Fusarium solani species complex</taxon>
    </lineage>
</organism>
<dbReference type="SUPFAM" id="SSF56112">
    <property type="entry name" value="Protein kinase-like (PK-like)"/>
    <property type="match status" value="1"/>
</dbReference>
<feature type="region of interest" description="Disordered" evidence="1">
    <location>
        <begin position="579"/>
        <end position="610"/>
    </location>
</feature>
<accession>A0A428RWM8</accession>
<dbReference type="Gene3D" id="1.10.510.10">
    <property type="entry name" value="Transferase(Phosphotransferase) domain 1"/>
    <property type="match status" value="1"/>
</dbReference>
<dbReference type="PROSITE" id="PS00108">
    <property type="entry name" value="PROTEIN_KINASE_ST"/>
    <property type="match status" value="1"/>
</dbReference>
<comment type="caution">
    <text evidence="3">The sequence shown here is derived from an EMBL/GenBank/DDBJ whole genome shotgun (WGS) entry which is preliminary data.</text>
</comment>
<dbReference type="Pfam" id="PF00069">
    <property type="entry name" value="Pkinase"/>
    <property type="match status" value="1"/>
</dbReference>
<proteinExistence type="predicted"/>
<dbReference type="PANTHER" id="PTHR24359">
    <property type="entry name" value="SERINE/THREONINE-PROTEIN KINASE SBK1"/>
    <property type="match status" value="1"/>
</dbReference>
<dbReference type="Proteomes" id="UP000287972">
    <property type="component" value="Unassembled WGS sequence"/>
</dbReference>
<evidence type="ECO:0000256" key="1">
    <source>
        <dbReference type="SAM" id="MobiDB-lite"/>
    </source>
</evidence>
<feature type="region of interest" description="Disordered" evidence="1">
    <location>
        <begin position="1"/>
        <end position="35"/>
    </location>
</feature>
<dbReference type="GO" id="GO:0004674">
    <property type="term" value="F:protein serine/threonine kinase activity"/>
    <property type="evidence" value="ECO:0007669"/>
    <property type="project" value="TreeGrafter"/>
</dbReference>
<keyword evidence="4" id="KW-1185">Reference proteome</keyword>
<dbReference type="InterPro" id="IPR000719">
    <property type="entry name" value="Prot_kinase_dom"/>
</dbReference>
<evidence type="ECO:0000313" key="3">
    <source>
        <dbReference type="EMBL" id="RSL81917.1"/>
    </source>
</evidence>
<name>A0A428RWM8_9HYPO</name>
<sequence>MAESIATRRARFSYLEQHQKKTSTLNEPAPEMQQIGAPEDEQTTLPKIQLGQQQEAILSTPQGNLRPNAQPSVMLSVTDRTKLDPLQTVHNTKRAESVSSIKISMGKLPSMPKLDSTVQLETHLESHHQKEVSGSLRPTLVKHSMVRNQHALQDCPFCGGYPEEIERHHPDRDGKQAHEALEKHVRDHLVSISMILAPAETEDPDGTLDDSQSEAQRGNDSERGLDGVLNNYELQCQNDSCDCKDSEKNSVLDWSAAPGLLAWEMTDLQMVTQLWQEVLDEKTSHQREDGTLLDFAAKFLLNSSHRSLLTEHLEHRLLTFLSVDKLDKITPETINGELPWTTQLLMPQIAQKVASEAKGVFCVLVLIEEPTAIVQLIKEGITDDDLPLCRNSDDYNDTEYNVLASVGSNKRFPSTMSWGKGAQANTEAYIAIKEVRREMEFIREKQNLNIIQRLQNRHLITLLASCERGSTYYLLFPWANGGTLRDFWEEQNSEPRTPGLVRWALEQILGLVDGIRVLHNHNIRHGDIKPQNILVFQGPTENPPARLVLADMGVSQFHKEATDLRISATLPAESTVFYEAPEADEGQRNNKPRPRRYDMWSAGYSSERSR</sequence>
<reference evidence="3 4" key="1">
    <citation type="submission" date="2017-06" db="EMBL/GenBank/DDBJ databases">
        <title>Comparative genomic analysis of Ambrosia Fusariam Clade fungi.</title>
        <authorList>
            <person name="Stajich J.E."/>
            <person name="Carrillo J."/>
            <person name="Kijimoto T."/>
            <person name="Eskalen A."/>
            <person name="O'Donnell K."/>
            <person name="Kasson M."/>
        </authorList>
    </citation>
    <scope>NUCLEOTIDE SEQUENCE [LARGE SCALE GENOMIC DNA]</scope>
    <source>
        <strain evidence="3 4">NRRL62606</strain>
    </source>
</reference>